<dbReference type="Gene3D" id="1.10.10.10">
    <property type="entry name" value="Winged helix-like DNA-binding domain superfamily/Winged helix DNA-binding domain"/>
    <property type="match status" value="1"/>
</dbReference>
<dbReference type="KEGG" id="pden:F1C79_30685"/>
<name>A0A9X7R7F1_PSEDE</name>
<dbReference type="GO" id="GO:0016987">
    <property type="term" value="F:sigma factor activity"/>
    <property type="evidence" value="ECO:0007669"/>
    <property type="project" value="UniProtKB-KW"/>
</dbReference>
<evidence type="ECO:0000259" key="5">
    <source>
        <dbReference type="Pfam" id="PF04542"/>
    </source>
</evidence>
<feature type="domain" description="RNA polymerase sigma-70 region 2" evidence="5">
    <location>
        <begin position="22"/>
        <end position="90"/>
    </location>
</feature>
<evidence type="ECO:0000256" key="1">
    <source>
        <dbReference type="ARBA" id="ARBA00010641"/>
    </source>
</evidence>
<keyword evidence="2" id="KW-0805">Transcription regulation</keyword>
<evidence type="ECO:0000256" key="3">
    <source>
        <dbReference type="ARBA" id="ARBA00023082"/>
    </source>
</evidence>
<evidence type="ECO:0000313" key="7">
    <source>
        <dbReference type="EMBL" id="QEY75638.1"/>
    </source>
</evidence>
<keyword evidence="4" id="KW-0804">Transcription</keyword>
<dbReference type="Pfam" id="PF04542">
    <property type="entry name" value="Sigma70_r2"/>
    <property type="match status" value="1"/>
</dbReference>
<feature type="domain" description="RNA polymerase sigma factor 70 region 4 type 2" evidence="6">
    <location>
        <begin position="121"/>
        <end position="173"/>
    </location>
</feature>
<dbReference type="OrthoDB" id="9797134at2"/>
<accession>A0A9X7R7F1</accession>
<dbReference type="PANTHER" id="PTHR43133">
    <property type="entry name" value="RNA POLYMERASE ECF-TYPE SIGMA FACTO"/>
    <property type="match status" value="1"/>
</dbReference>
<dbReference type="InterPro" id="IPR036388">
    <property type="entry name" value="WH-like_DNA-bd_sf"/>
</dbReference>
<dbReference type="SUPFAM" id="SSF88946">
    <property type="entry name" value="Sigma2 domain of RNA polymerase sigma factors"/>
    <property type="match status" value="1"/>
</dbReference>
<dbReference type="Pfam" id="PF08281">
    <property type="entry name" value="Sigma70_r4_2"/>
    <property type="match status" value="1"/>
</dbReference>
<evidence type="ECO:0000256" key="2">
    <source>
        <dbReference type="ARBA" id="ARBA00023015"/>
    </source>
</evidence>
<dbReference type="InterPro" id="IPR013324">
    <property type="entry name" value="RNA_pol_sigma_r3/r4-like"/>
</dbReference>
<proteinExistence type="inferred from homology"/>
<dbReference type="Gene3D" id="1.10.1740.10">
    <property type="match status" value="1"/>
</dbReference>
<keyword evidence="3" id="KW-0731">Sigma factor</keyword>
<dbReference type="GO" id="GO:0006352">
    <property type="term" value="P:DNA-templated transcription initiation"/>
    <property type="evidence" value="ECO:0007669"/>
    <property type="project" value="InterPro"/>
</dbReference>
<organism evidence="7 8">
    <name type="scientific">Pseudomonas denitrificans</name>
    <dbReference type="NCBI Taxonomy" id="43306"/>
    <lineage>
        <taxon>Bacteria</taxon>
        <taxon>Pseudomonadati</taxon>
        <taxon>Pseudomonadota</taxon>
        <taxon>Gammaproteobacteria</taxon>
        <taxon>Pseudomonadales</taxon>
        <taxon>Pseudomonadaceae</taxon>
        <taxon>Halopseudomonas</taxon>
    </lineage>
</organism>
<dbReference type="InterPro" id="IPR014284">
    <property type="entry name" value="RNA_pol_sigma-70_dom"/>
</dbReference>
<keyword evidence="8" id="KW-1185">Reference proteome</keyword>
<gene>
    <name evidence="7" type="ORF">F1C79_30685</name>
</gene>
<dbReference type="InterPro" id="IPR007627">
    <property type="entry name" value="RNA_pol_sigma70_r2"/>
</dbReference>
<dbReference type="NCBIfam" id="TIGR02937">
    <property type="entry name" value="sigma70-ECF"/>
    <property type="match status" value="1"/>
</dbReference>
<dbReference type="InterPro" id="IPR013249">
    <property type="entry name" value="RNA_pol_sigma70_r4_t2"/>
</dbReference>
<evidence type="ECO:0000256" key="4">
    <source>
        <dbReference type="ARBA" id="ARBA00023163"/>
    </source>
</evidence>
<comment type="similarity">
    <text evidence="1">Belongs to the sigma-70 factor family. ECF subfamily.</text>
</comment>
<dbReference type="EMBL" id="CP043626">
    <property type="protein sequence ID" value="QEY75638.1"/>
    <property type="molecule type" value="Genomic_DNA"/>
</dbReference>
<evidence type="ECO:0000313" key="8">
    <source>
        <dbReference type="Proteomes" id="UP000326659"/>
    </source>
</evidence>
<dbReference type="PANTHER" id="PTHR43133:SF63">
    <property type="entry name" value="RNA POLYMERASE SIGMA FACTOR FECI-RELATED"/>
    <property type="match status" value="1"/>
</dbReference>
<sequence length="186" mass="20988">MAGVAVSLLGRTQLADHDIHRLYADHHGWLQGWIRRKTGCSQRAADLAQDTFLRVLMTRAKGVAVYLDQPRTYLATIARGLVIDQWRRQQLELAWLESLAAQPEAVQSSPEQLALILETLHQVDAMLLRLPARVRRAFLLAQIDGWPYREIAGELGVSERMVKKYLAQAFLHCAVLEAELDGVLVE</sequence>
<dbReference type="InterPro" id="IPR039425">
    <property type="entry name" value="RNA_pol_sigma-70-like"/>
</dbReference>
<dbReference type="SUPFAM" id="SSF88659">
    <property type="entry name" value="Sigma3 and sigma4 domains of RNA polymerase sigma factors"/>
    <property type="match status" value="1"/>
</dbReference>
<dbReference type="InterPro" id="IPR013325">
    <property type="entry name" value="RNA_pol_sigma_r2"/>
</dbReference>
<dbReference type="GO" id="GO:0003677">
    <property type="term" value="F:DNA binding"/>
    <property type="evidence" value="ECO:0007669"/>
    <property type="project" value="InterPro"/>
</dbReference>
<dbReference type="AlphaFoldDB" id="A0A9X7R7F1"/>
<evidence type="ECO:0000259" key="6">
    <source>
        <dbReference type="Pfam" id="PF08281"/>
    </source>
</evidence>
<dbReference type="Proteomes" id="UP000326659">
    <property type="component" value="Chromosome"/>
</dbReference>
<reference evidence="7 8" key="1">
    <citation type="submission" date="2019-09" db="EMBL/GenBank/DDBJ databases">
        <title>Prosopis cineraria nodule microbiome.</title>
        <authorList>
            <person name="Chaluvadi S.R."/>
            <person name="Ali R."/>
            <person name="Wang X."/>
        </authorList>
    </citation>
    <scope>NUCLEOTIDE SEQUENCE [LARGE SCALE GENOMIC DNA]</scope>
    <source>
        <strain evidence="7 8">BG1</strain>
    </source>
</reference>
<protein>
    <submittedName>
        <fullName evidence="7">Sigma-70 family RNA polymerase sigma factor</fullName>
    </submittedName>
</protein>